<feature type="compositionally biased region" description="Basic and acidic residues" evidence="5">
    <location>
        <begin position="185"/>
        <end position="214"/>
    </location>
</feature>
<dbReference type="PANTHER" id="PTHR15549:SF30">
    <property type="entry name" value="MID2 DOMAIN-CONTAINING PROTEIN"/>
    <property type="match status" value="1"/>
</dbReference>
<feature type="region of interest" description="Disordered" evidence="5">
    <location>
        <begin position="163"/>
        <end position="214"/>
    </location>
</feature>
<comment type="subcellular location">
    <subcellularLocation>
        <location evidence="1">Membrane</location>
        <topology evidence="1">Single-pass membrane protein</topology>
    </subcellularLocation>
</comment>
<keyword evidence="4 6" id="KW-0472">Membrane</keyword>
<accession>A0A9P7J852</accession>
<dbReference type="PANTHER" id="PTHR15549">
    <property type="entry name" value="PAIRED IMMUNOGLOBULIN-LIKE TYPE 2 RECEPTOR"/>
    <property type="match status" value="1"/>
</dbReference>
<feature type="transmembrane region" description="Helical" evidence="6">
    <location>
        <begin position="67"/>
        <end position="87"/>
    </location>
</feature>
<feature type="region of interest" description="Disordered" evidence="5">
    <location>
        <begin position="1"/>
        <end position="59"/>
    </location>
</feature>
<reference evidence="7" key="1">
    <citation type="journal article" date="2020" name="New Phytol.">
        <title>Comparative genomics reveals dynamic genome evolution in host specialist ectomycorrhizal fungi.</title>
        <authorList>
            <person name="Lofgren L.A."/>
            <person name="Nguyen N.H."/>
            <person name="Vilgalys R."/>
            <person name="Ruytinx J."/>
            <person name="Liao H.L."/>
            <person name="Branco S."/>
            <person name="Kuo A."/>
            <person name="LaButti K."/>
            <person name="Lipzen A."/>
            <person name="Andreopoulos W."/>
            <person name="Pangilinan J."/>
            <person name="Riley R."/>
            <person name="Hundley H."/>
            <person name="Na H."/>
            <person name="Barry K."/>
            <person name="Grigoriev I.V."/>
            <person name="Stajich J.E."/>
            <person name="Kennedy P.G."/>
        </authorList>
    </citation>
    <scope>NUCLEOTIDE SEQUENCE</scope>
    <source>
        <strain evidence="7">MN1</strain>
    </source>
</reference>
<evidence type="ECO:0000256" key="4">
    <source>
        <dbReference type="ARBA" id="ARBA00023136"/>
    </source>
</evidence>
<feature type="compositionally biased region" description="Low complexity" evidence="5">
    <location>
        <begin position="14"/>
        <end position="57"/>
    </location>
</feature>
<dbReference type="RefSeq" id="XP_041188186.1">
    <property type="nucleotide sequence ID" value="XM_041333405.1"/>
</dbReference>
<dbReference type="GO" id="GO:0071944">
    <property type="term" value="C:cell periphery"/>
    <property type="evidence" value="ECO:0007669"/>
    <property type="project" value="UniProtKB-ARBA"/>
</dbReference>
<evidence type="ECO:0000256" key="5">
    <source>
        <dbReference type="SAM" id="MobiDB-lite"/>
    </source>
</evidence>
<evidence type="ECO:0000256" key="1">
    <source>
        <dbReference type="ARBA" id="ARBA00004167"/>
    </source>
</evidence>
<sequence>MTFVPTLAPRASQTTTRSSSRSTSSTHSSSRTATTGTISSSSSSHAYTTSTSSSSSSRKVLSTGARVGIGFGIVFFLLLCIMLFSYLKRRYQRAREKVGYKPALSAPGGGDLPPPPQLDVAYPNFQYPISAPARPSSYYSPTYLIPYETSASATMMTTQLNAPAADGSLSNPQPVRQLPALHPDITQHQDPLEWRKRSLDDARELHDAPPKYPF</sequence>
<evidence type="ECO:0000313" key="8">
    <source>
        <dbReference type="Proteomes" id="UP000807769"/>
    </source>
</evidence>
<keyword evidence="8" id="KW-1185">Reference proteome</keyword>
<gene>
    <name evidence="7" type="ORF">BJ212DRAFT_1303367</name>
</gene>
<organism evidence="7 8">
    <name type="scientific">Suillus subaureus</name>
    <dbReference type="NCBI Taxonomy" id="48587"/>
    <lineage>
        <taxon>Eukaryota</taxon>
        <taxon>Fungi</taxon>
        <taxon>Dikarya</taxon>
        <taxon>Basidiomycota</taxon>
        <taxon>Agaricomycotina</taxon>
        <taxon>Agaricomycetes</taxon>
        <taxon>Agaricomycetidae</taxon>
        <taxon>Boletales</taxon>
        <taxon>Suillineae</taxon>
        <taxon>Suillaceae</taxon>
        <taxon>Suillus</taxon>
    </lineage>
</organism>
<dbReference type="EMBL" id="JABBWG010000042">
    <property type="protein sequence ID" value="KAG1807652.1"/>
    <property type="molecule type" value="Genomic_DNA"/>
</dbReference>
<dbReference type="Proteomes" id="UP000807769">
    <property type="component" value="Unassembled WGS sequence"/>
</dbReference>
<name>A0A9P7J852_9AGAM</name>
<dbReference type="InterPro" id="IPR051694">
    <property type="entry name" value="Immunoregulatory_rcpt-like"/>
</dbReference>
<dbReference type="OrthoDB" id="2692423at2759"/>
<evidence type="ECO:0000256" key="3">
    <source>
        <dbReference type="ARBA" id="ARBA00022989"/>
    </source>
</evidence>
<keyword evidence="2 6" id="KW-0812">Transmembrane</keyword>
<evidence type="ECO:0000313" key="7">
    <source>
        <dbReference type="EMBL" id="KAG1807652.1"/>
    </source>
</evidence>
<protein>
    <submittedName>
        <fullName evidence="7">Uncharacterized protein</fullName>
    </submittedName>
</protein>
<comment type="caution">
    <text evidence="7">The sequence shown here is derived from an EMBL/GenBank/DDBJ whole genome shotgun (WGS) entry which is preliminary data.</text>
</comment>
<keyword evidence="3 6" id="KW-1133">Transmembrane helix</keyword>
<dbReference type="GeneID" id="64627422"/>
<evidence type="ECO:0000256" key="2">
    <source>
        <dbReference type="ARBA" id="ARBA00022692"/>
    </source>
</evidence>
<dbReference type="AlphaFoldDB" id="A0A9P7J852"/>
<dbReference type="GO" id="GO:0016020">
    <property type="term" value="C:membrane"/>
    <property type="evidence" value="ECO:0007669"/>
    <property type="project" value="UniProtKB-SubCell"/>
</dbReference>
<evidence type="ECO:0000256" key="6">
    <source>
        <dbReference type="SAM" id="Phobius"/>
    </source>
</evidence>
<proteinExistence type="predicted"/>